<dbReference type="EMBL" id="SHLC01000001">
    <property type="protein sequence ID" value="RZU63843.1"/>
    <property type="molecule type" value="Genomic_DNA"/>
</dbReference>
<accession>A0A4Q8AJ14</accession>
<dbReference type="InterPro" id="IPR058347">
    <property type="entry name" value="DUF8034"/>
</dbReference>
<organism evidence="1 2">
    <name type="scientific">Microterricola gilva</name>
    <dbReference type="NCBI Taxonomy" id="393267"/>
    <lineage>
        <taxon>Bacteria</taxon>
        <taxon>Bacillati</taxon>
        <taxon>Actinomycetota</taxon>
        <taxon>Actinomycetes</taxon>
        <taxon>Micrococcales</taxon>
        <taxon>Microbacteriaceae</taxon>
        <taxon>Microterricola</taxon>
    </lineage>
</organism>
<evidence type="ECO:0000313" key="2">
    <source>
        <dbReference type="Proteomes" id="UP000291483"/>
    </source>
</evidence>
<proteinExistence type="predicted"/>
<dbReference type="GO" id="GO:0005975">
    <property type="term" value="P:carbohydrate metabolic process"/>
    <property type="evidence" value="ECO:0007669"/>
    <property type="project" value="InterPro"/>
</dbReference>
<protein>
    <submittedName>
        <fullName evidence="1">Uncharacterized protein</fullName>
    </submittedName>
</protein>
<dbReference type="RefSeq" id="WP_242616172.1">
    <property type="nucleotide sequence ID" value="NZ_SHLC01000001.1"/>
</dbReference>
<sequence length="642" mass="70752">MAERDILVIPMTTIPSWAVLERRLFDTVEESWRVFAEKFTEADGRLRFDRGFEGSRDGVDDFYEAFFNWPAFYSLGGSREILDAAKHHWAGVTAQLTEAGMLTDEFENGYDWFHQGESLIFFYALCAADPLDAEFRERARRFAELYTDARGGNYDVESNTIAAPHNGARGLLDGLGPEWLSYPASQEYMRPYGLPLEYLPGISGWSDLEDPAKADAMGDAMQVVLGAGDVPINLASTSLVLNRWLYDGDEPSERWIARYVDGWRARAADNDGLIPDNVSPDGRAGGMHDGRWFGGHYGWTWPHGLLSVEMGALIGAMNAAFVTGDNSYLDLARTPLDTVLEHAITASVDDTPMSIQSGWQDRLGAASAEPALLVPHRFGKDGWFDFGPMPMSMPMWLWWFSREDADRERLDRVIAGSVESAIGFGPFRDKEEAGHERPWLAYLNGENPEYPEAALAGALGQVARRMALIEAEDPDIRTVHIHFWQQVNPVVTEVLTQLVAGAPQVLYNGGIPFAALSYEDADEGRQGLPADVAALVRSIDGECIRLELVNLSMTQTRRVIVRPGRFGERDIVSVTSSGEAGGDYPGPSPAYRSLPGEAVQQTVEIGAAECLIELPPNHRAELTLLTRPSGRRPAFTATGTAG</sequence>
<dbReference type="SUPFAM" id="SSF48208">
    <property type="entry name" value="Six-hairpin glycosidases"/>
    <property type="match status" value="1"/>
</dbReference>
<dbReference type="AlphaFoldDB" id="A0A4Q8AJ14"/>
<dbReference type="InterPro" id="IPR008928">
    <property type="entry name" value="6-hairpin_glycosidase_sf"/>
</dbReference>
<dbReference type="Pfam" id="PF26099">
    <property type="entry name" value="DUF8034"/>
    <property type="match status" value="1"/>
</dbReference>
<keyword evidence="2" id="KW-1185">Reference proteome</keyword>
<dbReference type="Proteomes" id="UP000291483">
    <property type="component" value="Unassembled WGS sequence"/>
</dbReference>
<gene>
    <name evidence="1" type="ORF">EV379_0132</name>
</gene>
<evidence type="ECO:0000313" key="1">
    <source>
        <dbReference type="EMBL" id="RZU63843.1"/>
    </source>
</evidence>
<name>A0A4Q8AJ14_9MICO</name>
<reference evidence="1 2" key="1">
    <citation type="submission" date="2019-02" db="EMBL/GenBank/DDBJ databases">
        <title>Sequencing the genomes of 1000 actinobacteria strains.</title>
        <authorList>
            <person name="Klenk H.-P."/>
        </authorList>
    </citation>
    <scope>NUCLEOTIDE SEQUENCE [LARGE SCALE GENOMIC DNA]</scope>
    <source>
        <strain evidence="1 2">DSM 18319</strain>
    </source>
</reference>
<comment type="caution">
    <text evidence="1">The sequence shown here is derived from an EMBL/GenBank/DDBJ whole genome shotgun (WGS) entry which is preliminary data.</text>
</comment>